<feature type="domain" description="FAM192A/Fyv6 N-terminal" evidence="5">
    <location>
        <begin position="5"/>
        <end position="105"/>
    </location>
</feature>
<feature type="compositionally biased region" description="Polar residues" evidence="4">
    <location>
        <begin position="112"/>
        <end position="123"/>
    </location>
</feature>
<protein>
    <recommendedName>
        <fullName evidence="5">FAM192A/Fyv6 N-terminal domain-containing protein</fullName>
    </recommendedName>
</protein>
<dbReference type="PANTHER" id="PTHR13495:SF0">
    <property type="entry name" value="PSME3-INTERACTING PROTEIN"/>
    <property type="match status" value="1"/>
</dbReference>
<comment type="caution">
    <text evidence="6">The sequence shown here is derived from an EMBL/GenBank/DDBJ whole genome shotgun (WGS) entry which is preliminary data.</text>
</comment>
<evidence type="ECO:0000313" key="6">
    <source>
        <dbReference type="EMBL" id="PAV59479.1"/>
    </source>
</evidence>
<sequence>MSSGFVTSSELDEERKKRQDEWEKARKPDDPITAPEPEVCNKTLFEQLRDNKLAKEEEIAQQKKLRDSIRGVDEDECDFLEQVDNAKLEVERQKKKEEEELLRQMAERTVTRIDSQPSVSQVITKPVPTGPPPKSKQAALLSVAIKRKSDATEGPSEKKTKESEQNEKEKSREPKPTIQQIGVIPSAIPGLGNYETSSDSDSSETDTEDMTIPTLVTSQPVARKQQ</sequence>
<dbReference type="InterPro" id="IPR019331">
    <property type="entry name" value="FAM192A/Fyv6_N"/>
</dbReference>
<dbReference type="OrthoDB" id="75807at2759"/>
<evidence type="ECO:0000256" key="3">
    <source>
        <dbReference type="SAM" id="Coils"/>
    </source>
</evidence>
<keyword evidence="3" id="KW-0175">Coiled coil</keyword>
<organism evidence="6 7">
    <name type="scientific">Diploscapter pachys</name>
    <dbReference type="NCBI Taxonomy" id="2018661"/>
    <lineage>
        <taxon>Eukaryota</taxon>
        <taxon>Metazoa</taxon>
        <taxon>Ecdysozoa</taxon>
        <taxon>Nematoda</taxon>
        <taxon>Chromadorea</taxon>
        <taxon>Rhabditida</taxon>
        <taxon>Rhabditina</taxon>
        <taxon>Rhabditomorpha</taxon>
        <taxon>Rhabditoidea</taxon>
        <taxon>Rhabditidae</taxon>
        <taxon>Diploscapter</taxon>
    </lineage>
</organism>
<dbReference type="Proteomes" id="UP000218231">
    <property type="component" value="Unassembled WGS sequence"/>
</dbReference>
<gene>
    <name evidence="6" type="ORF">WR25_19072</name>
</gene>
<dbReference type="EMBL" id="LIAE01010521">
    <property type="protein sequence ID" value="PAV59479.1"/>
    <property type="molecule type" value="Genomic_DNA"/>
</dbReference>
<name>A0A2A2JD09_9BILA</name>
<evidence type="ECO:0000256" key="1">
    <source>
        <dbReference type="ARBA" id="ARBA00004123"/>
    </source>
</evidence>
<evidence type="ECO:0000313" key="7">
    <source>
        <dbReference type="Proteomes" id="UP000218231"/>
    </source>
</evidence>
<evidence type="ECO:0000256" key="2">
    <source>
        <dbReference type="ARBA" id="ARBA00023242"/>
    </source>
</evidence>
<feature type="region of interest" description="Disordered" evidence="4">
    <location>
        <begin position="1"/>
        <end position="39"/>
    </location>
</feature>
<feature type="coiled-coil region" evidence="3">
    <location>
        <begin position="45"/>
        <end position="108"/>
    </location>
</feature>
<dbReference type="PANTHER" id="PTHR13495">
    <property type="entry name" value="NEFA-INTERACTING NUCLEAR PROTEIN NIP30"/>
    <property type="match status" value="1"/>
</dbReference>
<keyword evidence="2" id="KW-0539">Nucleus</keyword>
<evidence type="ECO:0000259" key="5">
    <source>
        <dbReference type="Pfam" id="PF10187"/>
    </source>
</evidence>
<evidence type="ECO:0000256" key="4">
    <source>
        <dbReference type="SAM" id="MobiDB-lite"/>
    </source>
</evidence>
<dbReference type="InterPro" id="IPR039845">
    <property type="entry name" value="FAM192A"/>
</dbReference>
<proteinExistence type="predicted"/>
<feature type="compositionally biased region" description="Basic and acidic residues" evidence="4">
    <location>
        <begin position="147"/>
        <end position="175"/>
    </location>
</feature>
<reference evidence="6 7" key="1">
    <citation type="journal article" date="2017" name="Curr. Biol.">
        <title>Genome architecture and evolution of a unichromosomal asexual nematode.</title>
        <authorList>
            <person name="Fradin H."/>
            <person name="Zegar C."/>
            <person name="Gutwein M."/>
            <person name="Lucas J."/>
            <person name="Kovtun M."/>
            <person name="Corcoran D."/>
            <person name="Baugh L.R."/>
            <person name="Kiontke K."/>
            <person name="Gunsalus K."/>
            <person name="Fitch D.H."/>
            <person name="Piano F."/>
        </authorList>
    </citation>
    <scope>NUCLEOTIDE SEQUENCE [LARGE SCALE GENOMIC DNA]</scope>
    <source>
        <strain evidence="6">PF1309</strain>
    </source>
</reference>
<keyword evidence="7" id="KW-1185">Reference proteome</keyword>
<accession>A0A2A2JD09</accession>
<dbReference type="GO" id="GO:0005634">
    <property type="term" value="C:nucleus"/>
    <property type="evidence" value="ECO:0007669"/>
    <property type="project" value="UniProtKB-SubCell"/>
</dbReference>
<dbReference type="STRING" id="2018661.A0A2A2JD09"/>
<feature type="region of interest" description="Disordered" evidence="4">
    <location>
        <begin position="108"/>
        <end position="226"/>
    </location>
</feature>
<dbReference type="AlphaFoldDB" id="A0A2A2JD09"/>
<comment type="subcellular location">
    <subcellularLocation>
        <location evidence="1">Nucleus</location>
    </subcellularLocation>
</comment>
<feature type="compositionally biased region" description="Basic and acidic residues" evidence="4">
    <location>
        <begin position="13"/>
        <end position="30"/>
    </location>
</feature>
<dbReference type="Pfam" id="PF10187">
    <property type="entry name" value="FAM192A_Fyv6_N"/>
    <property type="match status" value="1"/>
</dbReference>